<evidence type="ECO:0000259" key="2">
    <source>
        <dbReference type="Pfam" id="PF25534"/>
    </source>
</evidence>
<dbReference type="AlphaFoldDB" id="A0A163CBY0"/>
<evidence type="ECO:0000256" key="1">
    <source>
        <dbReference type="SAM" id="MobiDB-lite"/>
    </source>
</evidence>
<evidence type="ECO:0000313" key="4">
    <source>
        <dbReference type="Proteomes" id="UP000076837"/>
    </source>
</evidence>
<dbReference type="PANTHER" id="PTHR36223">
    <property type="entry name" value="BETA-LACTAMASE-TYPE TRANSPEPTIDASE FOLD DOMAIN CONTAINING PROTEIN"/>
    <property type="match status" value="1"/>
</dbReference>
<comment type="caution">
    <text evidence="3">The sequence shown here is derived from an EMBL/GenBank/DDBJ whole genome shotgun (WGS) entry which is preliminary data.</text>
</comment>
<protein>
    <recommendedName>
        <fullName evidence="2">DUF7918 domain-containing protein</fullName>
    </recommendedName>
</protein>
<name>A0A163CBY0_DIDRA</name>
<evidence type="ECO:0000313" key="3">
    <source>
        <dbReference type="EMBL" id="KZM22352.1"/>
    </source>
</evidence>
<organism evidence="3 4">
    <name type="scientific">Didymella rabiei</name>
    <name type="common">Chickpea ascochyta blight fungus</name>
    <name type="synonym">Mycosphaerella rabiei</name>
    <dbReference type="NCBI Taxonomy" id="5454"/>
    <lineage>
        <taxon>Eukaryota</taxon>
        <taxon>Fungi</taxon>
        <taxon>Dikarya</taxon>
        <taxon>Ascomycota</taxon>
        <taxon>Pezizomycotina</taxon>
        <taxon>Dothideomycetes</taxon>
        <taxon>Pleosporomycetidae</taxon>
        <taxon>Pleosporales</taxon>
        <taxon>Pleosporineae</taxon>
        <taxon>Didymellaceae</taxon>
        <taxon>Ascochyta</taxon>
    </lineage>
</organism>
<accession>A0A163CBY0</accession>
<dbReference type="InterPro" id="IPR057678">
    <property type="entry name" value="DUF7918"/>
</dbReference>
<dbReference type="PANTHER" id="PTHR36223:SF1">
    <property type="entry name" value="TRANSCRIPTION ELONGATION FACTOR EAF N-TERMINAL DOMAIN-CONTAINING PROTEIN"/>
    <property type="match status" value="1"/>
</dbReference>
<gene>
    <name evidence="3" type="ORF">ST47_g6511</name>
</gene>
<proteinExistence type="predicted"/>
<dbReference type="Proteomes" id="UP000076837">
    <property type="component" value="Unassembled WGS sequence"/>
</dbReference>
<reference evidence="3 4" key="1">
    <citation type="journal article" date="2016" name="Sci. Rep.">
        <title>Draft genome sequencing and secretome analysis of fungal phytopathogen Ascochyta rabiei provides insight into the necrotrophic effector repertoire.</title>
        <authorList>
            <person name="Verma S."/>
            <person name="Gazara R.K."/>
            <person name="Nizam S."/>
            <person name="Parween S."/>
            <person name="Chattopadhyay D."/>
            <person name="Verma P.K."/>
        </authorList>
    </citation>
    <scope>NUCLEOTIDE SEQUENCE [LARGE SCALE GENOMIC DNA]</scope>
    <source>
        <strain evidence="3 4">ArDII</strain>
    </source>
</reference>
<keyword evidence="4" id="KW-1185">Reference proteome</keyword>
<feature type="region of interest" description="Disordered" evidence="1">
    <location>
        <begin position="268"/>
        <end position="292"/>
    </location>
</feature>
<dbReference type="Pfam" id="PF25534">
    <property type="entry name" value="DUF7918"/>
    <property type="match status" value="1"/>
</dbReference>
<sequence>MAIIPSMPGLEVTIEVDNIALPEHEYEDEDTTTAGHGAFDDSVTRYIEVPSGAEFSIRWLLRPPFESTAAIHATVMLDGFYLHAPIRETGDKDNVQGYKYAKTIYKEDRQSFAQSFRFSELEIGKYDASPFYYLETDRSADDSSSRTIQDLEHQLEGIGCITVYFYQIIGETEFHATVVPQLELTQCDPMSEKIAQKNAPKLGDVLTHQARYIHHISPGERHTDHIISISLTAPQAMHSSLFHEIQTEDAPFAAYTFHYRSRGALQSLGVIPRPPSPSRSPTLSPKLELDTRDPDTMTREELIAALTKTKEHGEAFVRIKREREDVVAAASSIGDDDDDLVWICTRPAKKRAFVVLED</sequence>
<dbReference type="EMBL" id="JYNV01000218">
    <property type="protein sequence ID" value="KZM22352.1"/>
    <property type="molecule type" value="Genomic_DNA"/>
</dbReference>
<feature type="domain" description="DUF7918" evidence="2">
    <location>
        <begin position="9"/>
        <end position="273"/>
    </location>
</feature>